<gene>
    <name evidence="1" type="ORF">PRZ03_23525</name>
</gene>
<evidence type="ECO:0000313" key="2">
    <source>
        <dbReference type="Proteomes" id="UP001221189"/>
    </source>
</evidence>
<sequence length="166" mass="17737">MTSRALLLVLALSLAACSPKLDWRQTHPVGAGITAMFPCKPVVNSRPATAAEPAAMGLAECKADEWTFSLAWADLKDPALVGPALHEMQRSLTTKLNAEVVSTEALTVAGMTPNPAAGQQLLRGTQQHARLAVFSRGLRVYQVLMLGTQDNPVAWESFITGLKLDS</sequence>
<evidence type="ECO:0000313" key="1">
    <source>
        <dbReference type="EMBL" id="MDC8774545.1"/>
    </source>
</evidence>
<evidence type="ECO:0008006" key="3">
    <source>
        <dbReference type="Google" id="ProtNLM"/>
    </source>
</evidence>
<comment type="caution">
    <text evidence="1">The sequence shown here is derived from an EMBL/GenBank/DDBJ whole genome shotgun (WGS) entry which is preliminary data.</text>
</comment>
<name>A0ABT5KKT5_9BURK</name>
<organism evidence="1 2">
    <name type="scientific">Roseateles albus</name>
    <dbReference type="NCBI Taxonomy" id="2987525"/>
    <lineage>
        <taxon>Bacteria</taxon>
        <taxon>Pseudomonadati</taxon>
        <taxon>Pseudomonadota</taxon>
        <taxon>Betaproteobacteria</taxon>
        <taxon>Burkholderiales</taxon>
        <taxon>Sphaerotilaceae</taxon>
        <taxon>Roseateles</taxon>
    </lineage>
</organism>
<protein>
    <recommendedName>
        <fullName evidence="3">Transmembrane protein</fullName>
    </recommendedName>
</protein>
<proteinExistence type="predicted"/>
<dbReference type="PROSITE" id="PS51257">
    <property type="entry name" value="PROKAR_LIPOPROTEIN"/>
    <property type="match status" value="1"/>
</dbReference>
<accession>A0ABT5KKT5</accession>
<dbReference type="RefSeq" id="WP_273602532.1">
    <property type="nucleotide sequence ID" value="NZ_JAQQXT010000027.1"/>
</dbReference>
<dbReference type="Proteomes" id="UP001221189">
    <property type="component" value="Unassembled WGS sequence"/>
</dbReference>
<dbReference type="EMBL" id="JAQQXT010000027">
    <property type="protein sequence ID" value="MDC8774545.1"/>
    <property type="molecule type" value="Genomic_DNA"/>
</dbReference>
<reference evidence="1 2" key="1">
    <citation type="submission" date="2022-10" db="EMBL/GenBank/DDBJ databases">
        <title>Paucibacter sp. hw1 Genome sequencing.</title>
        <authorList>
            <person name="Park S."/>
        </authorList>
    </citation>
    <scope>NUCLEOTIDE SEQUENCE [LARGE SCALE GENOMIC DNA]</scope>
    <source>
        <strain evidence="2">hw1</strain>
    </source>
</reference>
<keyword evidence="2" id="KW-1185">Reference proteome</keyword>